<dbReference type="Pfam" id="PF02156">
    <property type="entry name" value="Glyco_hydro_26"/>
    <property type="match status" value="1"/>
</dbReference>
<feature type="active site" description="Proton donor" evidence="8">
    <location>
        <position position="192"/>
    </location>
</feature>
<feature type="domain" description="GH26" evidence="9">
    <location>
        <begin position="34"/>
        <end position="367"/>
    </location>
</feature>
<gene>
    <name evidence="10" type="ORF">HMPREF9455_01620</name>
</gene>
<reference evidence="10 11" key="1">
    <citation type="submission" date="2011-04" db="EMBL/GenBank/DDBJ databases">
        <title>The Genome Sequence of Dysgonomonas gadei ATCC BAA-286.</title>
        <authorList>
            <consortium name="The Broad Institute Genome Sequencing Platform"/>
            <person name="Earl A."/>
            <person name="Ward D."/>
            <person name="Feldgarden M."/>
            <person name="Gevers D."/>
            <person name="Pudlo N."/>
            <person name="Martens E."/>
            <person name="Allen-Vercoe E."/>
            <person name="Young S.K."/>
            <person name="Zeng Q."/>
            <person name="Gargeya S."/>
            <person name="Fitzgerald M."/>
            <person name="Haas B."/>
            <person name="Abouelleil A."/>
            <person name="Alvarado L."/>
            <person name="Arachchi H.M."/>
            <person name="Berlin A."/>
            <person name="Brown A."/>
            <person name="Chapman S.B."/>
            <person name="Chen Z."/>
            <person name="Dunbar C."/>
            <person name="Freedman E."/>
            <person name="Gearin G."/>
            <person name="Gellesch M."/>
            <person name="Goldberg J."/>
            <person name="Griggs A."/>
            <person name="Gujja S."/>
            <person name="Heiman D."/>
            <person name="Howarth C."/>
            <person name="Larson L."/>
            <person name="Lui A."/>
            <person name="MacDonald P.J.P."/>
            <person name="Mehta T."/>
            <person name="Montmayeur A."/>
            <person name="Murphy C."/>
            <person name="Neiman D."/>
            <person name="Pearson M."/>
            <person name="Priest M."/>
            <person name="Roberts A."/>
            <person name="Saif S."/>
            <person name="Shea T."/>
            <person name="Shenoy N."/>
            <person name="Sisk P."/>
            <person name="Stolte C."/>
            <person name="Sykes S."/>
            <person name="Yandava C."/>
            <person name="Wortman J."/>
            <person name="Nusbaum C."/>
            <person name="Birren B."/>
        </authorList>
    </citation>
    <scope>NUCLEOTIDE SEQUENCE [LARGE SCALE GENOMIC DNA]</scope>
    <source>
        <strain evidence="10 11">ATCC BAA-286</strain>
    </source>
</reference>
<comment type="caution">
    <text evidence="10">The sequence shown here is derived from an EMBL/GenBank/DDBJ whole genome shotgun (WGS) entry which is preliminary data.</text>
</comment>
<dbReference type="eggNOG" id="COG4124">
    <property type="taxonomic scope" value="Bacteria"/>
</dbReference>
<dbReference type="GO" id="GO:0006080">
    <property type="term" value="P:substituted mannan metabolic process"/>
    <property type="evidence" value="ECO:0007669"/>
    <property type="project" value="InterPro"/>
</dbReference>
<evidence type="ECO:0000313" key="11">
    <source>
        <dbReference type="Proteomes" id="UP000004913"/>
    </source>
</evidence>
<dbReference type="HOGENOM" id="CLU_403736_0_0_10"/>
<evidence type="ECO:0000256" key="3">
    <source>
        <dbReference type="ARBA" id="ARBA00022651"/>
    </source>
</evidence>
<dbReference type="GO" id="GO:0045493">
    <property type="term" value="P:xylan catabolic process"/>
    <property type="evidence" value="ECO:0007669"/>
    <property type="project" value="UniProtKB-KW"/>
</dbReference>
<dbReference type="PROSITE" id="PS51764">
    <property type="entry name" value="GH26"/>
    <property type="match status" value="1"/>
</dbReference>
<dbReference type="SUPFAM" id="SSF75005">
    <property type="entry name" value="Arabinanase/levansucrase/invertase"/>
    <property type="match status" value="1"/>
</dbReference>
<dbReference type="GO" id="GO:0016985">
    <property type="term" value="F:mannan endo-1,4-beta-mannosidase activity"/>
    <property type="evidence" value="ECO:0007669"/>
    <property type="project" value="InterPro"/>
</dbReference>
<accession>F5IX03</accession>
<feature type="active site" description="Nucleophile" evidence="8">
    <location>
        <position position="300"/>
    </location>
</feature>
<comment type="similarity">
    <text evidence="1 8">Belongs to the glycosyl hydrolase 26 family.</text>
</comment>
<evidence type="ECO:0000256" key="8">
    <source>
        <dbReference type="PROSITE-ProRule" id="PRU01100"/>
    </source>
</evidence>
<dbReference type="eggNOG" id="COG3507">
    <property type="taxonomic scope" value="Bacteria"/>
</dbReference>
<dbReference type="CDD" id="cd18827">
    <property type="entry name" value="GH43_XlnD-like"/>
    <property type="match status" value="1"/>
</dbReference>
<dbReference type="InterPro" id="IPR023296">
    <property type="entry name" value="Glyco_hydro_beta-prop_sf"/>
</dbReference>
<evidence type="ECO:0000256" key="4">
    <source>
        <dbReference type="ARBA" id="ARBA00022801"/>
    </source>
</evidence>
<dbReference type="InterPro" id="IPR006710">
    <property type="entry name" value="Glyco_hydro_43"/>
</dbReference>
<keyword evidence="3" id="KW-0858">Xylan degradation</keyword>
<dbReference type="PANTHER" id="PTHR43772:SF2">
    <property type="entry name" value="PUTATIVE (AFU_ORTHOLOGUE AFUA_2G04480)-RELATED"/>
    <property type="match status" value="1"/>
</dbReference>
<dbReference type="Pfam" id="PF04616">
    <property type="entry name" value="Glyco_hydro_43"/>
    <property type="match status" value="1"/>
</dbReference>
<keyword evidence="11" id="KW-1185">Reference proteome</keyword>
<feature type="site" description="Important for catalytic activity, responsible for pKa modulation of the active site Glu and correct orientation of both the proton donor and substrate" evidence="7">
    <location>
        <position position="511"/>
    </location>
</feature>
<dbReference type="PRINTS" id="PR00739">
    <property type="entry name" value="GLHYDRLASE26"/>
</dbReference>
<evidence type="ECO:0000256" key="5">
    <source>
        <dbReference type="ARBA" id="ARBA00023277"/>
    </source>
</evidence>
<proteinExistence type="inferred from homology"/>
<dbReference type="PANTHER" id="PTHR43772">
    <property type="entry name" value="ENDO-1,4-BETA-XYLANASE"/>
    <property type="match status" value="1"/>
</dbReference>
<protein>
    <recommendedName>
        <fullName evidence="9">GH26 domain-containing protein</fullName>
    </recommendedName>
</protein>
<dbReference type="Gene3D" id="3.20.20.80">
    <property type="entry name" value="Glycosidases"/>
    <property type="match status" value="1"/>
</dbReference>
<evidence type="ECO:0000259" key="9">
    <source>
        <dbReference type="PROSITE" id="PS51764"/>
    </source>
</evidence>
<organism evidence="10 11">
    <name type="scientific">Dysgonomonas gadei ATCC BAA-286</name>
    <dbReference type="NCBI Taxonomy" id="742766"/>
    <lineage>
        <taxon>Bacteria</taxon>
        <taxon>Pseudomonadati</taxon>
        <taxon>Bacteroidota</taxon>
        <taxon>Bacteroidia</taxon>
        <taxon>Bacteroidales</taxon>
        <taxon>Dysgonomonadaceae</taxon>
        <taxon>Dysgonomonas</taxon>
    </lineage>
</organism>
<keyword evidence="4 8" id="KW-0378">Hydrolase</keyword>
<dbReference type="Proteomes" id="UP000004913">
    <property type="component" value="Unassembled WGS sequence"/>
</dbReference>
<sequence>MKKICLYITLSLYTIAGIAQSDKDIITVDKKATAGTKALYFNLLKIQNEGGIIFGQQDATLYGCSWSGETDRSDVKDITGTHPAIIGLDFESITRQDDKELRTRQTQQLVDEAKKTYRRGGIITFSWHMRNPANDGSFYWEKNPVKAVSDILPGGSLHETYKRYLKTVAEVSSQFVNDNGELIPIIFRPFHEFDGEWFWWGKGHCTKEEYISLWQFTINYLKDDSGVHNFLYAFSPDCRFETANEYLNYYPGDEYVDILGVDDYWDFRPDGANDPSLAEHKLRIVSNIASSKNKVAAFTETGLEGVKDPKWYTTKLLPILQKVKLSYVMVWRNANDMEHHFYTPTKGHPAEKDFLLFSKEPNILFESDLSDMYKISSSDITGNPIFRGWYADPEAVIYADKYWVYPTYSGATYTDQVYLDAFSSPDLVNWTKHSQVLDTISVKWIWRAMWAPAAFEKDGRYYLLFGGNDIQNDNEYGGIGIAVADKPEGPFKDYLSKPLIDKFHNGAQPIDQFVFKDSDGSYYLYYGGWRHCNVAKFNDDFTDFVPLSDGSIFKEVTPDGYVEGPFMFIRNGKYYFMWSEGDWVGPDYCVAYAISDNPFGPFERIGKILQQNPKIATGAGHHSVVHEPKSNKWYIFYHRHPLDREEGYCRETCIEEMQFDNKGFIKPVTITNVGVHKNELK</sequence>
<dbReference type="InterPro" id="IPR022790">
    <property type="entry name" value="GH26_dom"/>
</dbReference>
<evidence type="ECO:0000256" key="7">
    <source>
        <dbReference type="PIRSR" id="PIRSR606710-2"/>
    </source>
</evidence>
<dbReference type="InterPro" id="IPR000805">
    <property type="entry name" value="Glyco_hydro_26"/>
</dbReference>
<evidence type="ECO:0000256" key="1">
    <source>
        <dbReference type="ARBA" id="ARBA00007754"/>
    </source>
</evidence>
<evidence type="ECO:0000256" key="2">
    <source>
        <dbReference type="ARBA" id="ARBA00009865"/>
    </source>
</evidence>
<dbReference type="SUPFAM" id="SSF51445">
    <property type="entry name" value="(Trans)glycosidases"/>
    <property type="match status" value="1"/>
</dbReference>
<dbReference type="AlphaFoldDB" id="F5IX03"/>
<name>F5IX03_9BACT</name>
<dbReference type="InterPro" id="IPR052176">
    <property type="entry name" value="Glycosyl_Hydrlase_43_Enz"/>
</dbReference>
<dbReference type="Gene3D" id="2.115.10.20">
    <property type="entry name" value="Glycosyl hydrolase domain, family 43"/>
    <property type="match status" value="1"/>
</dbReference>
<keyword evidence="6 8" id="KW-0326">Glycosidase</keyword>
<dbReference type="EMBL" id="ADLV01000018">
    <property type="protein sequence ID" value="EGK02350.1"/>
    <property type="molecule type" value="Genomic_DNA"/>
</dbReference>
<keyword evidence="3" id="KW-0624">Polysaccharide degradation</keyword>
<dbReference type="STRING" id="742766.HMPREF9455_01620"/>
<dbReference type="InterPro" id="IPR017853">
    <property type="entry name" value="GH"/>
</dbReference>
<keyword evidence="5" id="KW-0119">Carbohydrate metabolism</keyword>
<evidence type="ECO:0000313" key="10">
    <source>
        <dbReference type="EMBL" id="EGK02350.1"/>
    </source>
</evidence>
<comment type="similarity">
    <text evidence="2">Belongs to the glycosyl hydrolase 43 family.</text>
</comment>
<evidence type="ECO:0000256" key="6">
    <source>
        <dbReference type="ARBA" id="ARBA00023295"/>
    </source>
</evidence>